<dbReference type="EMBL" id="AMRK01000002">
    <property type="protein sequence ID" value="EKE73295.1"/>
    <property type="molecule type" value="Genomic_DNA"/>
</dbReference>
<dbReference type="RefSeq" id="WP_009570836.1">
    <property type="nucleotide sequence ID" value="NZ_AMRK01000002.1"/>
</dbReference>
<feature type="compositionally biased region" description="Basic and acidic residues" evidence="10">
    <location>
        <begin position="119"/>
        <end position="149"/>
    </location>
</feature>
<dbReference type="PRINTS" id="PR01506">
    <property type="entry name" value="TATBPROTEIN"/>
</dbReference>
<evidence type="ECO:0000256" key="7">
    <source>
        <dbReference type="ARBA" id="ARBA00023010"/>
    </source>
</evidence>
<evidence type="ECO:0000313" key="13">
    <source>
        <dbReference type="Proteomes" id="UP000006762"/>
    </source>
</evidence>
<dbReference type="GO" id="GO:0043953">
    <property type="term" value="P:protein transport by the Tat complex"/>
    <property type="evidence" value="ECO:0007669"/>
    <property type="project" value="UniProtKB-UniRule"/>
</dbReference>
<dbReference type="PANTHER" id="PTHR33162">
    <property type="entry name" value="SEC-INDEPENDENT PROTEIN TRANSLOCASE PROTEIN TATA, CHLOROPLASTIC"/>
    <property type="match status" value="1"/>
</dbReference>
<keyword evidence="6 9" id="KW-1133">Transmembrane helix</keyword>
<keyword evidence="5 9" id="KW-0653">Protein transport</keyword>
<dbReference type="STRING" id="1208323.B30_04512"/>
<keyword evidence="4 9" id="KW-0812">Transmembrane</keyword>
<keyword evidence="7 9" id="KW-0811">Translocation</keyword>
<evidence type="ECO:0000256" key="1">
    <source>
        <dbReference type="ARBA" id="ARBA00004167"/>
    </source>
</evidence>
<feature type="transmembrane region" description="Helical" evidence="11">
    <location>
        <begin position="12"/>
        <end position="31"/>
    </location>
</feature>
<feature type="compositionally biased region" description="Basic residues" evidence="10">
    <location>
        <begin position="165"/>
        <end position="176"/>
    </location>
</feature>
<dbReference type="Gene3D" id="1.20.5.3310">
    <property type="match status" value="1"/>
</dbReference>
<evidence type="ECO:0000313" key="12">
    <source>
        <dbReference type="EMBL" id="EKE73295.1"/>
    </source>
</evidence>
<comment type="caution">
    <text evidence="12">The sequence shown here is derived from an EMBL/GenBank/DDBJ whole genome shotgun (WGS) entry which is preliminary data.</text>
</comment>
<comment type="subcellular location">
    <subcellularLocation>
        <location evidence="9">Cell membrane</location>
        <topology evidence="9">Single-pass membrane protein</topology>
    </subcellularLocation>
    <subcellularLocation>
        <location evidence="1">Membrane</location>
        <topology evidence="1">Single-pass membrane protein</topology>
    </subcellularLocation>
</comment>
<feature type="region of interest" description="Disordered" evidence="10">
    <location>
        <begin position="99"/>
        <end position="223"/>
    </location>
</feature>
<feature type="compositionally biased region" description="Low complexity" evidence="10">
    <location>
        <begin position="150"/>
        <end position="164"/>
    </location>
</feature>
<comment type="subunit">
    <text evidence="9">The Tat system comprises two distinct complexes: a TatABC complex, containing multiple copies of TatA, TatB and TatC subunits, and a separate TatA complex, containing only TatA subunits. Substrates initially bind to the TatABC complex, which probably triggers association of the separate TatA complex to form the active translocon.</text>
</comment>
<dbReference type="GO" id="GO:0033281">
    <property type="term" value="C:TAT protein transport complex"/>
    <property type="evidence" value="ECO:0007669"/>
    <property type="project" value="UniProtKB-UniRule"/>
</dbReference>
<dbReference type="Proteomes" id="UP000006762">
    <property type="component" value="Unassembled WGS sequence"/>
</dbReference>
<evidence type="ECO:0000256" key="6">
    <source>
        <dbReference type="ARBA" id="ARBA00022989"/>
    </source>
</evidence>
<evidence type="ECO:0000256" key="5">
    <source>
        <dbReference type="ARBA" id="ARBA00022927"/>
    </source>
</evidence>
<protein>
    <recommendedName>
        <fullName evidence="9">Sec-independent protein translocase protein TatB</fullName>
    </recommendedName>
</protein>
<comment type="function">
    <text evidence="9">Part of the twin-arginine translocation (Tat) system that transports large folded proteins containing a characteristic twin-arginine motif in their signal peptide across membranes. Together with TatC, TatB is part of a receptor directly interacting with Tat signal peptides. TatB may form an oligomeric binding site that transiently accommodates folded Tat precursor proteins before their translocation.</text>
</comment>
<keyword evidence="2 9" id="KW-0813">Transport</keyword>
<comment type="similarity">
    <text evidence="9">Belongs to the TatB family.</text>
</comment>
<proteinExistence type="inferred from homology"/>
<dbReference type="PATRIC" id="fig|1208323.3.peg.928"/>
<evidence type="ECO:0000256" key="8">
    <source>
        <dbReference type="ARBA" id="ARBA00023136"/>
    </source>
</evidence>
<dbReference type="AlphaFoldDB" id="K2K7B0"/>
<evidence type="ECO:0000256" key="10">
    <source>
        <dbReference type="SAM" id="MobiDB-lite"/>
    </source>
</evidence>
<dbReference type="Pfam" id="PF02416">
    <property type="entry name" value="TatA_B_E"/>
    <property type="match status" value="1"/>
</dbReference>
<dbReference type="InterPro" id="IPR018448">
    <property type="entry name" value="TatB"/>
</dbReference>
<dbReference type="GO" id="GO:0008320">
    <property type="term" value="F:protein transmembrane transporter activity"/>
    <property type="evidence" value="ECO:0007669"/>
    <property type="project" value="UniProtKB-UniRule"/>
</dbReference>
<dbReference type="PANTHER" id="PTHR33162:SF1">
    <property type="entry name" value="SEC-INDEPENDENT PROTEIN TRANSLOCASE PROTEIN TATA, CHLOROPLASTIC"/>
    <property type="match status" value="1"/>
</dbReference>
<dbReference type="eggNOG" id="COG1826">
    <property type="taxonomic scope" value="Bacteria"/>
</dbReference>
<feature type="compositionally biased region" description="Low complexity" evidence="10">
    <location>
        <begin position="177"/>
        <end position="200"/>
    </location>
</feature>
<accession>K2K7B0</accession>
<reference evidence="12 13" key="1">
    <citation type="submission" date="2012-09" db="EMBL/GenBank/DDBJ databases">
        <title>Celeribacter baekdonensis B30 Genome Sequencing.</title>
        <authorList>
            <person name="Wang W."/>
        </authorList>
    </citation>
    <scope>NUCLEOTIDE SEQUENCE [LARGE SCALE GENOMIC DNA]</scope>
    <source>
        <strain evidence="12 13">B30</strain>
    </source>
</reference>
<name>K2K7B0_9RHOB</name>
<evidence type="ECO:0000256" key="2">
    <source>
        <dbReference type="ARBA" id="ARBA00022448"/>
    </source>
</evidence>
<feature type="compositionally biased region" description="Basic and acidic residues" evidence="10">
    <location>
        <begin position="99"/>
        <end position="108"/>
    </location>
</feature>
<dbReference type="HAMAP" id="MF_00237">
    <property type="entry name" value="TatB"/>
    <property type="match status" value="1"/>
</dbReference>
<gene>
    <name evidence="9" type="primary">tatB</name>
    <name evidence="12" type="ORF">B30_04512</name>
</gene>
<keyword evidence="13" id="KW-1185">Reference proteome</keyword>
<sequence>MSAIVMPSIPLFFDMGMSELLVIGVVALIVVGPKDLPGMFRTLGRFTARAKSMAREFSRAMESAADESGIKEASDAFKGATNPKKFGLDKLNEAASTFEKWDPMKSSDGKAAPKTTALQKDELSPERAEAAKKISESAAKKATERKAAEAEAAAAPVKAPAAKKPAAKKPVAKKPAAKATAAKSAVAKPAAAKKPTAPKAAPKKAAAKPVKAAKMTTSNEGEA</sequence>
<evidence type="ECO:0000256" key="11">
    <source>
        <dbReference type="SAM" id="Phobius"/>
    </source>
</evidence>
<evidence type="ECO:0000256" key="9">
    <source>
        <dbReference type="HAMAP-Rule" id="MF_00237"/>
    </source>
</evidence>
<dbReference type="NCBIfam" id="TIGR01410">
    <property type="entry name" value="tatB"/>
    <property type="match status" value="1"/>
</dbReference>
<keyword evidence="8 9" id="KW-0472">Membrane</keyword>
<evidence type="ECO:0000256" key="3">
    <source>
        <dbReference type="ARBA" id="ARBA00022475"/>
    </source>
</evidence>
<dbReference type="InterPro" id="IPR003369">
    <property type="entry name" value="TatA/B/E"/>
</dbReference>
<evidence type="ECO:0000256" key="4">
    <source>
        <dbReference type="ARBA" id="ARBA00022692"/>
    </source>
</evidence>
<organism evidence="12 13">
    <name type="scientific">Celeribacter baekdonensis B30</name>
    <dbReference type="NCBI Taxonomy" id="1208323"/>
    <lineage>
        <taxon>Bacteria</taxon>
        <taxon>Pseudomonadati</taxon>
        <taxon>Pseudomonadota</taxon>
        <taxon>Alphaproteobacteria</taxon>
        <taxon>Rhodobacterales</taxon>
        <taxon>Roseobacteraceae</taxon>
        <taxon>Celeribacter</taxon>
    </lineage>
</organism>
<keyword evidence="3 9" id="KW-1003">Cell membrane</keyword>